<dbReference type="Gene3D" id="3.30.420.610">
    <property type="entry name" value="LOTUS domain-like"/>
    <property type="match status" value="1"/>
</dbReference>
<dbReference type="PANTHER" id="PTHR35811:SF1">
    <property type="entry name" value="HTH OST-TYPE DOMAIN-CONTAINING PROTEIN"/>
    <property type="match status" value="1"/>
</dbReference>
<name>A0A0C5GRU0_VIBPH</name>
<dbReference type="InterPro" id="IPR021139">
    <property type="entry name" value="NYN"/>
</dbReference>
<accession>A0A0C5GRU0</accession>
<dbReference type="Pfam" id="PF12872">
    <property type="entry name" value="OST-HTH"/>
    <property type="match status" value="1"/>
</dbReference>
<dbReference type="PROSITE" id="PS51644">
    <property type="entry name" value="HTH_OST"/>
    <property type="match status" value="1"/>
</dbReference>
<evidence type="ECO:0000313" key="2">
    <source>
        <dbReference type="EMBL" id="AJP18192.1"/>
    </source>
</evidence>
<dbReference type="CDD" id="cd11297">
    <property type="entry name" value="PIN_LabA-like_N_1"/>
    <property type="match status" value="1"/>
</dbReference>
<dbReference type="InterPro" id="IPR025605">
    <property type="entry name" value="OST-HTH/LOTUS_dom"/>
</dbReference>
<geneLocation type="plasmid" evidence="2">
    <name>pVPH1</name>
</geneLocation>
<dbReference type="GO" id="GO:0004540">
    <property type="term" value="F:RNA nuclease activity"/>
    <property type="evidence" value="ECO:0007669"/>
    <property type="project" value="InterPro"/>
</dbReference>
<dbReference type="Gene3D" id="3.40.50.1010">
    <property type="entry name" value="5'-nuclease"/>
    <property type="match status" value="1"/>
</dbReference>
<organism evidence="2">
    <name type="scientific">Vibrio parahaemolyticus</name>
    <dbReference type="NCBI Taxonomy" id="670"/>
    <lineage>
        <taxon>Bacteria</taxon>
        <taxon>Pseudomonadati</taxon>
        <taxon>Pseudomonadota</taxon>
        <taxon>Gammaproteobacteria</taxon>
        <taxon>Vibrionales</taxon>
        <taxon>Vibrionaceae</taxon>
        <taxon>Vibrio</taxon>
    </lineage>
</organism>
<dbReference type="AlphaFoldDB" id="A0A0C5GRU0"/>
<keyword evidence="2" id="KW-0614">Plasmid</keyword>
<dbReference type="Pfam" id="PF01936">
    <property type="entry name" value="NYN"/>
    <property type="match status" value="1"/>
</dbReference>
<feature type="domain" description="HTH OST-type" evidence="1">
    <location>
        <begin position="179"/>
        <end position="256"/>
    </location>
</feature>
<dbReference type="PANTHER" id="PTHR35811">
    <property type="entry name" value="SLR1870 PROTEIN"/>
    <property type="match status" value="1"/>
</dbReference>
<gene>
    <name evidence="2" type="ORF">pVPH1_0020</name>
</gene>
<dbReference type="CDD" id="cd10146">
    <property type="entry name" value="LabA_like_C"/>
    <property type="match status" value="1"/>
</dbReference>
<reference evidence="2" key="1">
    <citation type="journal article" date="2015" name="Antimicrob. Agents Chemother.">
        <title>Complete nucleotide sequence of a conjugative plasmid carrying bla(PER-1).</title>
        <authorList>
            <person name="Li R."/>
            <person name="Wong M.H."/>
            <person name="Zhou Y."/>
            <person name="Chan E.W."/>
            <person name="Chen S."/>
        </authorList>
    </citation>
    <scope>NUCLEOTIDE SEQUENCE</scope>
    <source>
        <strain evidence="2">V36</strain>
        <plasmid evidence="2">pVPH1</plasmid>
    </source>
</reference>
<sequence>MEGIKLDSATNYIKDGHARIMGNRKIAVLIDSENTPHSKLNLIIEELSSFGQIIVKRAYGDFSAEQLKNWKQPLNELAIQAKQQFAYTSGKNSTDSLMIIDAMDLLYSQRFDAFALISSDSDFTSLATRLRESEIHVIGVGKAMTPTSFKNACDDFVAIENLNADVDLGEAQPSSNQDSERELWRLMHQAWQNYRDESGWAKLGEIGKYLKRLKPDFDPRNYGLKKLSDFFDKYPTRYRTRNTKRTGMEFQLITKASKQK</sequence>
<evidence type="ECO:0000259" key="1">
    <source>
        <dbReference type="PROSITE" id="PS51644"/>
    </source>
</evidence>
<dbReference type="InterPro" id="IPR041966">
    <property type="entry name" value="LOTUS-like"/>
</dbReference>
<protein>
    <submittedName>
        <fullName evidence="2">Protein containing DUF88</fullName>
    </submittedName>
</protein>
<dbReference type="EMBL" id="KP688397">
    <property type="protein sequence ID" value="AJP18192.1"/>
    <property type="molecule type" value="Genomic_DNA"/>
</dbReference>
<proteinExistence type="predicted"/>